<feature type="region of interest" description="Disordered" evidence="2">
    <location>
        <begin position="169"/>
        <end position="348"/>
    </location>
</feature>
<feature type="compositionally biased region" description="Basic residues" evidence="2">
    <location>
        <begin position="318"/>
        <end position="346"/>
    </location>
</feature>
<protein>
    <recommendedName>
        <fullName evidence="3">Golgi associated RAB2 interactor protein-like Rab2B-binding domain-containing protein</fullName>
    </recommendedName>
</protein>
<dbReference type="PANTHER" id="PTHR22574">
    <property type="match status" value="1"/>
</dbReference>
<feature type="compositionally biased region" description="Basic and acidic residues" evidence="2">
    <location>
        <begin position="283"/>
        <end position="302"/>
    </location>
</feature>
<reference evidence="4 5" key="1">
    <citation type="journal article" date="2022" name="Gigascience">
        <title>A chromosome-level genome assembly and annotation of the desert horned lizard, Phrynosoma platyrhinos, provides insight into chromosomal rearrangements among reptiles.</title>
        <authorList>
            <person name="Koochekian N."/>
            <person name="Ascanio A."/>
            <person name="Farleigh K."/>
            <person name="Card D.C."/>
            <person name="Schield D.R."/>
            <person name="Castoe T.A."/>
            <person name="Jezkova T."/>
        </authorList>
    </citation>
    <scope>NUCLEOTIDE SEQUENCE [LARGE SCALE GENOMIC DNA]</scope>
    <source>
        <strain evidence="4">NK-2021</strain>
    </source>
</reference>
<evidence type="ECO:0000256" key="1">
    <source>
        <dbReference type="ARBA" id="ARBA00038379"/>
    </source>
</evidence>
<dbReference type="InterPro" id="IPR022168">
    <property type="entry name" value="GARIL-like_Rab2B-bd"/>
</dbReference>
<evidence type="ECO:0000259" key="3">
    <source>
        <dbReference type="Pfam" id="PF12480"/>
    </source>
</evidence>
<organism evidence="4 5">
    <name type="scientific">Phrynosoma platyrhinos</name>
    <name type="common">Desert horned lizard</name>
    <dbReference type="NCBI Taxonomy" id="52577"/>
    <lineage>
        <taxon>Eukaryota</taxon>
        <taxon>Metazoa</taxon>
        <taxon>Chordata</taxon>
        <taxon>Craniata</taxon>
        <taxon>Vertebrata</taxon>
        <taxon>Euteleostomi</taxon>
        <taxon>Lepidosauria</taxon>
        <taxon>Squamata</taxon>
        <taxon>Bifurcata</taxon>
        <taxon>Unidentata</taxon>
        <taxon>Episquamata</taxon>
        <taxon>Toxicofera</taxon>
        <taxon>Iguania</taxon>
        <taxon>Phrynosomatidae</taxon>
        <taxon>Phrynosomatinae</taxon>
        <taxon>Phrynosoma</taxon>
    </lineage>
</organism>
<dbReference type="PANTHER" id="PTHR22574:SF2">
    <property type="entry name" value="GOLGI-ASSOCIATED RAB2 INTERACTOR PROTEIN 3"/>
    <property type="match status" value="1"/>
</dbReference>
<dbReference type="Pfam" id="PF12480">
    <property type="entry name" value="GARIL_Rab2_bd"/>
    <property type="match status" value="1"/>
</dbReference>
<evidence type="ECO:0000256" key="2">
    <source>
        <dbReference type="SAM" id="MobiDB-lite"/>
    </source>
</evidence>
<keyword evidence="5" id="KW-1185">Reference proteome</keyword>
<accession>A0ABQ7TAU1</accession>
<evidence type="ECO:0000313" key="4">
    <source>
        <dbReference type="EMBL" id="KAH0626817.1"/>
    </source>
</evidence>
<comment type="caution">
    <text evidence="4">The sequence shown here is derived from an EMBL/GenBank/DDBJ whole genome shotgun (WGS) entry which is preliminary data.</text>
</comment>
<comment type="similarity">
    <text evidence="1">Belongs to the GARIN family.</text>
</comment>
<gene>
    <name evidence="4" type="ORF">JD844_002053</name>
</gene>
<dbReference type="EMBL" id="JAIPUX010000521">
    <property type="protein sequence ID" value="KAH0626817.1"/>
    <property type="molecule type" value="Genomic_DNA"/>
</dbReference>
<sequence length="376" mass="42496">MLGTATARGKDFSTRKMGPLQRQLRHGEYGLFKSSPMFESNFVQISKQGGPIEIHNQEQIVTVGITSTSPVLLIPNVLLLARPIIPPEDHTSKVTNRSQRYPTVRYELTRLFPLRFVKITIHNAERQQLRFKLANGRTFYLQLCPESDRREDLFDAWVRIVQLLRPPSESSLSVKEKPKPTRVYERPPIQPPQGKHRISQYPSTQSSSPQRAAVSKSKSKSKANTSTRPASKTARIQKKDTKKSHTPVVLSESTASVQVMIPPSSREDRHAPDLHPPPPAQEIAEKLEEVKNTLTELEEKKTQGSPIHKNLPPEKSSSRTRRKSSEKKSRASRSRSGHRGASRKSSKIASFIRSCSWVYSKKDKRSSKSRSKGKKS</sequence>
<proteinExistence type="inferred from homology"/>
<name>A0ABQ7TAU1_PHRPL</name>
<feature type="compositionally biased region" description="Basic and acidic residues" evidence="2">
    <location>
        <begin position="174"/>
        <end position="185"/>
    </location>
</feature>
<evidence type="ECO:0000313" key="5">
    <source>
        <dbReference type="Proteomes" id="UP000826234"/>
    </source>
</evidence>
<feature type="domain" description="Golgi associated RAB2 interactor protein-like Rab2B-binding" evidence="3">
    <location>
        <begin position="107"/>
        <end position="170"/>
    </location>
</feature>
<feature type="compositionally biased region" description="Low complexity" evidence="2">
    <location>
        <begin position="199"/>
        <end position="210"/>
    </location>
</feature>
<dbReference type="Proteomes" id="UP000826234">
    <property type="component" value="Unassembled WGS sequence"/>
</dbReference>